<keyword evidence="4" id="KW-0812">Transmembrane</keyword>
<dbReference type="GO" id="GO:0035336">
    <property type="term" value="P:long-chain fatty-acyl-CoA metabolic process"/>
    <property type="evidence" value="ECO:0007669"/>
    <property type="project" value="TreeGrafter"/>
</dbReference>
<evidence type="ECO:0000313" key="8">
    <source>
        <dbReference type="Proteomes" id="UP000030742"/>
    </source>
</evidence>
<keyword evidence="2 4" id="KW-0444">Lipid biosynthesis</keyword>
<dbReference type="CDD" id="cd09071">
    <property type="entry name" value="FAR_C"/>
    <property type="match status" value="1"/>
</dbReference>
<dbReference type="InterPro" id="IPR036291">
    <property type="entry name" value="NAD(P)-bd_dom_sf"/>
</dbReference>
<dbReference type="InterPro" id="IPR033640">
    <property type="entry name" value="FAR_C"/>
</dbReference>
<organism evidence="7 8">
    <name type="scientific">Dendroctonus ponderosae</name>
    <name type="common">Mountain pine beetle</name>
    <dbReference type="NCBI Taxonomy" id="77166"/>
    <lineage>
        <taxon>Eukaryota</taxon>
        <taxon>Metazoa</taxon>
        <taxon>Ecdysozoa</taxon>
        <taxon>Arthropoda</taxon>
        <taxon>Hexapoda</taxon>
        <taxon>Insecta</taxon>
        <taxon>Pterygota</taxon>
        <taxon>Neoptera</taxon>
        <taxon>Endopterygota</taxon>
        <taxon>Coleoptera</taxon>
        <taxon>Polyphaga</taxon>
        <taxon>Cucujiformia</taxon>
        <taxon>Curculionidae</taxon>
        <taxon>Scolytinae</taxon>
        <taxon>Dendroctonus</taxon>
    </lineage>
</organism>
<feature type="transmembrane region" description="Helical" evidence="4">
    <location>
        <begin position="265"/>
        <end position="290"/>
    </location>
</feature>
<keyword evidence="4" id="KW-0560">Oxidoreductase</keyword>
<dbReference type="PANTHER" id="PTHR11011:SF60">
    <property type="entry name" value="FATTY ACYL-COA REDUCTASE-RELATED"/>
    <property type="match status" value="1"/>
</dbReference>
<feature type="domain" description="Fatty acyl-CoA reductase C-terminal" evidence="5">
    <location>
        <begin position="274"/>
        <end position="365"/>
    </location>
</feature>
<dbReference type="InterPro" id="IPR026055">
    <property type="entry name" value="FAR"/>
</dbReference>
<comment type="function">
    <text evidence="4">Catalyzes the reduction of fatty acyl-CoA to fatty alcohols.</text>
</comment>
<evidence type="ECO:0000256" key="3">
    <source>
        <dbReference type="ARBA" id="ARBA00023098"/>
    </source>
</evidence>
<dbReference type="PANTHER" id="PTHR11011">
    <property type="entry name" value="MALE STERILITY PROTEIN 2-RELATED"/>
    <property type="match status" value="1"/>
</dbReference>
<dbReference type="Gene3D" id="3.40.50.720">
    <property type="entry name" value="NAD(P)-binding Rossmann-like Domain"/>
    <property type="match status" value="1"/>
</dbReference>
<keyword evidence="4" id="KW-1133">Transmembrane helix</keyword>
<proteinExistence type="inferred from homology"/>
<dbReference type="GO" id="GO:0005777">
    <property type="term" value="C:peroxisome"/>
    <property type="evidence" value="ECO:0007669"/>
    <property type="project" value="TreeGrafter"/>
</dbReference>
<dbReference type="Proteomes" id="UP000030742">
    <property type="component" value="Unassembled WGS sequence"/>
</dbReference>
<keyword evidence="4" id="KW-0521">NADP</keyword>
<comment type="catalytic activity">
    <reaction evidence="4">
        <text>a long-chain fatty acyl-CoA + 2 NADPH + 2 H(+) = a long-chain primary fatty alcohol + 2 NADP(+) + CoA</text>
        <dbReference type="Rhea" id="RHEA:52716"/>
        <dbReference type="ChEBI" id="CHEBI:15378"/>
        <dbReference type="ChEBI" id="CHEBI:57287"/>
        <dbReference type="ChEBI" id="CHEBI:57783"/>
        <dbReference type="ChEBI" id="CHEBI:58349"/>
        <dbReference type="ChEBI" id="CHEBI:77396"/>
        <dbReference type="ChEBI" id="CHEBI:83139"/>
        <dbReference type="EC" id="1.2.1.84"/>
    </reaction>
</comment>
<feature type="domain" description="Thioester reductase (TE)" evidence="6">
    <location>
        <begin position="2"/>
        <end position="180"/>
    </location>
</feature>
<dbReference type="GO" id="GO:0080019">
    <property type="term" value="F:alcohol-forming very long-chain fatty acyl-CoA reductase activity"/>
    <property type="evidence" value="ECO:0007669"/>
    <property type="project" value="InterPro"/>
</dbReference>
<dbReference type="EMBL" id="KI207596">
    <property type="protein sequence ID" value="ERL95704.1"/>
    <property type="molecule type" value="Genomic_DNA"/>
</dbReference>
<evidence type="ECO:0000256" key="4">
    <source>
        <dbReference type="RuleBase" id="RU363097"/>
    </source>
</evidence>
<dbReference type="InterPro" id="IPR013120">
    <property type="entry name" value="FAR_NAD-bd"/>
</dbReference>
<evidence type="ECO:0000256" key="2">
    <source>
        <dbReference type="ARBA" id="ARBA00022516"/>
    </source>
</evidence>
<gene>
    <name evidence="7" type="ORF">D910_00138</name>
</gene>
<keyword evidence="4" id="KW-0472">Membrane</keyword>
<dbReference type="Pfam" id="PF03015">
    <property type="entry name" value="Sterile"/>
    <property type="match status" value="1"/>
</dbReference>
<evidence type="ECO:0000256" key="1">
    <source>
        <dbReference type="ARBA" id="ARBA00005928"/>
    </source>
</evidence>
<evidence type="ECO:0000259" key="5">
    <source>
        <dbReference type="Pfam" id="PF03015"/>
    </source>
</evidence>
<keyword evidence="3 4" id="KW-0443">Lipid metabolism</keyword>
<dbReference type="GO" id="GO:0102965">
    <property type="term" value="F:alcohol-forming long-chain fatty acyl-CoA reductase activity"/>
    <property type="evidence" value="ECO:0007669"/>
    <property type="project" value="UniProtKB-EC"/>
</dbReference>
<sequence length="380" mass="42321">IGVVFHVAATVRFDETLQLATAINVRSVRDILRLARAMPRLKALLHVSTIYANCVHKSIEERVYPPALDGEQLIQITQNLPAGALERITPDLLGDYPNTYTLTKQVGEGVVLAESTGMPVAIFRPAIVVSTYREPIPAWINNMYGPTGVTAAAGVGLLRTLHCDARVNANIVPVDMCVNSLIVSAWEVAARFQPGKPRPGGVPHAPSSPSLPAGPLELPVYNYGSTSAQPITWGDFRTASRTFGMQYPTIKCAWYYSFHMYKHYALYYLASLLFHVIPALIVDVLLLCVGKAPRLLKAYKKIHKFTAVMSYFATQEWSIESTAIEKQQLAMSPQDRRLFFCDLKLLDWPEFFQSYCKGIRLYLLQDPLETLPAAQAHLDR</sequence>
<dbReference type="OrthoDB" id="429813at2759"/>
<reference evidence="7 8" key="1">
    <citation type="journal article" date="2013" name="Genome Biol.">
        <title>Draft genome of the mountain pine beetle, Dendroctonus ponderosae Hopkins, a major forest pest.</title>
        <authorList>
            <person name="Keeling C.I."/>
            <person name="Yuen M.M."/>
            <person name="Liao N.Y."/>
            <person name="Docking T.R."/>
            <person name="Chan S.K."/>
            <person name="Taylor G.A."/>
            <person name="Palmquist D.L."/>
            <person name="Jackman S.D."/>
            <person name="Nguyen A."/>
            <person name="Li M."/>
            <person name="Henderson H."/>
            <person name="Janes J.K."/>
            <person name="Zhao Y."/>
            <person name="Pandoh P."/>
            <person name="Moore R."/>
            <person name="Sperling F.A."/>
            <person name="Huber D.P."/>
            <person name="Birol I."/>
            <person name="Jones S.J."/>
            <person name="Bohlmann J."/>
        </authorList>
    </citation>
    <scope>NUCLEOTIDE SEQUENCE</scope>
</reference>
<accession>U4UNP3</accession>
<evidence type="ECO:0000313" key="7">
    <source>
        <dbReference type="EMBL" id="ERL95704.1"/>
    </source>
</evidence>
<name>U4UNP3_DENPD</name>
<evidence type="ECO:0000259" key="6">
    <source>
        <dbReference type="Pfam" id="PF07993"/>
    </source>
</evidence>
<feature type="non-terminal residue" evidence="7">
    <location>
        <position position="1"/>
    </location>
</feature>
<dbReference type="AlphaFoldDB" id="U4UNP3"/>
<protein>
    <recommendedName>
        <fullName evidence="4">Fatty acyl-CoA reductase</fullName>
        <ecNumber evidence="4">1.2.1.84</ecNumber>
    </recommendedName>
</protein>
<dbReference type="SUPFAM" id="SSF51735">
    <property type="entry name" value="NAD(P)-binding Rossmann-fold domains"/>
    <property type="match status" value="1"/>
</dbReference>
<dbReference type="EC" id="1.2.1.84" evidence="4"/>
<comment type="similarity">
    <text evidence="1 4">Belongs to the fatty acyl-CoA reductase family.</text>
</comment>
<dbReference type="Pfam" id="PF07993">
    <property type="entry name" value="NAD_binding_4"/>
    <property type="match status" value="1"/>
</dbReference>